<feature type="region of interest" description="Disordered" evidence="1">
    <location>
        <begin position="124"/>
        <end position="143"/>
    </location>
</feature>
<evidence type="ECO:0000313" key="3">
    <source>
        <dbReference type="Proteomes" id="UP000235392"/>
    </source>
</evidence>
<dbReference type="AlphaFoldDB" id="A0A2N5TKT0"/>
<feature type="region of interest" description="Disordered" evidence="1">
    <location>
        <begin position="35"/>
        <end position="101"/>
    </location>
</feature>
<accession>A0A2N5TKT0</accession>
<gene>
    <name evidence="2" type="ORF">PCASD_25813</name>
</gene>
<feature type="compositionally biased region" description="Pro residues" evidence="1">
    <location>
        <begin position="75"/>
        <end position="100"/>
    </location>
</feature>
<dbReference type="Proteomes" id="UP000235392">
    <property type="component" value="Unassembled WGS sequence"/>
</dbReference>
<evidence type="ECO:0000313" key="2">
    <source>
        <dbReference type="EMBL" id="PLW26112.1"/>
    </source>
</evidence>
<dbReference type="EMBL" id="PGCI01000483">
    <property type="protein sequence ID" value="PLW26112.1"/>
    <property type="molecule type" value="Genomic_DNA"/>
</dbReference>
<reference evidence="2 3" key="1">
    <citation type="submission" date="2017-11" db="EMBL/GenBank/DDBJ databases">
        <title>De novo assembly and phasing of dikaryotic genomes from two isolates of Puccinia coronata f. sp. avenae, the causal agent of oat crown rust.</title>
        <authorList>
            <person name="Miller M.E."/>
            <person name="Zhang Y."/>
            <person name="Omidvar V."/>
            <person name="Sperschneider J."/>
            <person name="Schwessinger B."/>
            <person name="Raley C."/>
            <person name="Palmer J.M."/>
            <person name="Garnica D."/>
            <person name="Upadhyaya N."/>
            <person name="Rathjen J."/>
            <person name="Taylor J.M."/>
            <person name="Park R.F."/>
            <person name="Dodds P.N."/>
            <person name="Hirsch C.D."/>
            <person name="Kianian S.F."/>
            <person name="Figueroa M."/>
        </authorList>
    </citation>
    <scope>NUCLEOTIDE SEQUENCE [LARGE SCALE GENOMIC DNA]</scope>
    <source>
        <strain evidence="2">12SD80</strain>
    </source>
</reference>
<organism evidence="2 3">
    <name type="scientific">Puccinia coronata f. sp. avenae</name>
    <dbReference type="NCBI Taxonomy" id="200324"/>
    <lineage>
        <taxon>Eukaryota</taxon>
        <taxon>Fungi</taxon>
        <taxon>Dikarya</taxon>
        <taxon>Basidiomycota</taxon>
        <taxon>Pucciniomycotina</taxon>
        <taxon>Pucciniomycetes</taxon>
        <taxon>Pucciniales</taxon>
        <taxon>Pucciniaceae</taxon>
        <taxon>Puccinia</taxon>
    </lineage>
</organism>
<protein>
    <submittedName>
        <fullName evidence="2">Uncharacterized protein</fullName>
    </submittedName>
</protein>
<sequence length="143" mass="14851">MVGLTHELRTDLGLKPEPEPVHLHRLGELARLQAAVGLVQPGQGGDDPGGEPSSDRSSLRTCSTPPPRASSLTTPSPPPSPPSGEPSPPPTTPPLLPPTPAFLNLGAIKVSLVHLKMDPFLPFTTPLSNSPLLTPSTSLSAKM</sequence>
<proteinExistence type="predicted"/>
<comment type="caution">
    <text evidence="2">The sequence shown here is derived from an EMBL/GenBank/DDBJ whole genome shotgun (WGS) entry which is preliminary data.</text>
</comment>
<name>A0A2N5TKT0_9BASI</name>
<evidence type="ECO:0000256" key="1">
    <source>
        <dbReference type="SAM" id="MobiDB-lite"/>
    </source>
</evidence>